<gene>
    <name evidence="1" type="ORF">NSU_3837</name>
</gene>
<keyword evidence="2" id="KW-1185">Reference proteome</keyword>
<name>G6EHL6_9SPHN</name>
<dbReference type="PATRIC" id="fig|1088721.3.peg.3777"/>
<protein>
    <submittedName>
        <fullName evidence="1">Uncharacterized protein</fullName>
    </submittedName>
</protein>
<comment type="caution">
    <text evidence="1">The sequence shown here is derived from an EMBL/GenBank/DDBJ whole genome shotgun (WGS) entry which is preliminary data.</text>
</comment>
<accession>G6EHL6</accession>
<proteinExistence type="predicted"/>
<dbReference type="EMBL" id="AGFM01000061">
    <property type="protein sequence ID" value="EHJ59176.1"/>
    <property type="molecule type" value="Genomic_DNA"/>
</dbReference>
<sequence length="43" mass="5183">MCRIPRRLQYRSRKARTAARYSETRKEMLSAAMRFVQEHNPAD</sequence>
<evidence type="ECO:0000313" key="2">
    <source>
        <dbReference type="Proteomes" id="UP000004030"/>
    </source>
</evidence>
<reference evidence="1 2" key="1">
    <citation type="journal article" date="2012" name="J. Bacteriol.">
        <title>Genome sequence of benzo(a)pyrene-degrading bacterium Novosphingobium pentaromativorans US6-1.</title>
        <authorList>
            <person name="Luo Y.R."/>
            <person name="Kang S.G."/>
            <person name="Kim S.J."/>
            <person name="Kim M.R."/>
            <person name="Li N."/>
            <person name="Lee J.H."/>
            <person name="Kwon K.K."/>
        </authorList>
    </citation>
    <scope>NUCLEOTIDE SEQUENCE [LARGE SCALE GENOMIC DNA]</scope>
    <source>
        <strain evidence="1 2">US6-1</strain>
    </source>
</reference>
<evidence type="ECO:0000313" key="1">
    <source>
        <dbReference type="EMBL" id="EHJ59176.1"/>
    </source>
</evidence>
<dbReference type="AlphaFoldDB" id="G6EHL6"/>
<dbReference type="Proteomes" id="UP000004030">
    <property type="component" value="Unassembled WGS sequence"/>
</dbReference>
<organism evidence="1 2">
    <name type="scientific">Novosphingobium pentaromativorans US6-1</name>
    <dbReference type="NCBI Taxonomy" id="1088721"/>
    <lineage>
        <taxon>Bacteria</taxon>
        <taxon>Pseudomonadati</taxon>
        <taxon>Pseudomonadota</taxon>
        <taxon>Alphaproteobacteria</taxon>
        <taxon>Sphingomonadales</taxon>
        <taxon>Sphingomonadaceae</taxon>
        <taxon>Novosphingobium</taxon>
    </lineage>
</organism>